<comment type="function">
    <text evidence="1 11">Transcription elongation factor implicated in the maintenance of proper chromatin structure in actively transcribed regions.</text>
</comment>
<comment type="similarity">
    <text evidence="3 11">Belongs to the ELOF1 family.</text>
</comment>
<dbReference type="eggNOG" id="KOG3214">
    <property type="taxonomic scope" value="Eukaryota"/>
</dbReference>
<dbReference type="HOGENOM" id="CLU_105983_2_2_1"/>
<evidence type="ECO:0000256" key="6">
    <source>
        <dbReference type="ARBA" id="ARBA00022771"/>
    </source>
</evidence>
<dbReference type="PANTHER" id="PTHR20934:SF21">
    <property type="entry name" value="TRANSCRIPTION ELONGATION FACTOR 1 HOMOLOG"/>
    <property type="match status" value="1"/>
</dbReference>
<evidence type="ECO:0000256" key="8">
    <source>
        <dbReference type="ARBA" id="ARBA00023015"/>
    </source>
</evidence>
<dbReference type="STRING" id="4555.K3Y1R0"/>
<dbReference type="InterPro" id="IPR007808">
    <property type="entry name" value="Elf1"/>
</dbReference>
<dbReference type="Proteomes" id="UP000004995">
    <property type="component" value="Unassembled WGS sequence"/>
</dbReference>
<dbReference type="Gramene" id="KQL09591">
    <property type="protein sequence ID" value="KQL09591"/>
    <property type="gene ID" value="SETIT_008126mg"/>
</dbReference>
<feature type="region of interest" description="Disordered" evidence="12">
    <location>
        <begin position="1"/>
        <end position="24"/>
    </location>
</feature>
<dbReference type="EnsemblPlants" id="KQL09591">
    <property type="protein sequence ID" value="KQL09591"/>
    <property type="gene ID" value="SETIT_008126mg"/>
</dbReference>
<dbReference type="GO" id="GO:0008023">
    <property type="term" value="C:transcription elongation factor complex"/>
    <property type="evidence" value="ECO:0000318"/>
    <property type="project" value="GO_Central"/>
</dbReference>
<dbReference type="InParanoid" id="K3Y1R0"/>
<keyword evidence="14" id="KW-1185">Reference proteome</keyword>
<protein>
    <recommendedName>
        <fullName evidence="4 11">Transcription elongation factor 1 homolog</fullName>
    </recommendedName>
</protein>
<gene>
    <name evidence="13" type="primary">LOC101764740</name>
</gene>
<dbReference type="FunFam" id="2.20.25.190:FF:000001">
    <property type="entry name" value="Transcription elongation factor 1 homolog"/>
    <property type="match status" value="1"/>
</dbReference>
<evidence type="ECO:0000256" key="5">
    <source>
        <dbReference type="ARBA" id="ARBA00022723"/>
    </source>
</evidence>
<comment type="subcellular location">
    <subcellularLocation>
        <location evidence="2 11">Nucleus</location>
    </subcellularLocation>
</comment>
<keyword evidence="6 11" id="KW-0863">Zinc-finger</keyword>
<keyword evidence="7 11" id="KW-0862">Zinc</keyword>
<evidence type="ECO:0000256" key="7">
    <source>
        <dbReference type="ARBA" id="ARBA00022833"/>
    </source>
</evidence>
<dbReference type="AlphaFoldDB" id="K3Y1R0"/>
<evidence type="ECO:0000256" key="12">
    <source>
        <dbReference type="SAM" id="MobiDB-lite"/>
    </source>
</evidence>
<evidence type="ECO:0000256" key="9">
    <source>
        <dbReference type="ARBA" id="ARBA00023163"/>
    </source>
</evidence>
<dbReference type="PANTHER" id="PTHR20934">
    <property type="entry name" value="TRANSCRIPTION ELONGATION FACTOR 1 HOMOLOG"/>
    <property type="match status" value="1"/>
</dbReference>
<sequence>SVPAAMGKRKSRSTKSMAAPRKPPKLDTLFTCPFCGYSEAVECRIDLKDRIARASCRICGESYFTSAHALTAAVDVYSDWIDACELANEGVRRCRPRLVEA</sequence>
<keyword evidence="5 11" id="KW-0479">Metal-binding</keyword>
<dbReference type="Gene3D" id="2.20.25.190">
    <property type="match status" value="1"/>
</dbReference>
<evidence type="ECO:0000256" key="4">
    <source>
        <dbReference type="ARBA" id="ARBA00014973"/>
    </source>
</evidence>
<reference evidence="14" key="1">
    <citation type="journal article" date="2012" name="Nat. Biotechnol.">
        <title>Reference genome sequence of the model plant Setaria.</title>
        <authorList>
            <person name="Bennetzen J.L."/>
            <person name="Schmutz J."/>
            <person name="Wang H."/>
            <person name="Percifield R."/>
            <person name="Hawkins J."/>
            <person name="Pontaroli A.C."/>
            <person name="Estep M."/>
            <person name="Feng L."/>
            <person name="Vaughn J.N."/>
            <person name="Grimwood J."/>
            <person name="Jenkins J."/>
            <person name="Barry K."/>
            <person name="Lindquist E."/>
            <person name="Hellsten U."/>
            <person name="Deshpande S."/>
            <person name="Wang X."/>
            <person name="Wu X."/>
            <person name="Mitros T."/>
            <person name="Triplett J."/>
            <person name="Yang X."/>
            <person name="Ye C.Y."/>
            <person name="Mauro-Herrera M."/>
            <person name="Wang L."/>
            <person name="Li P."/>
            <person name="Sharma M."/>
            <person name="Sharma R."/>
            <person name="Ronald P.C."/>
            <person name="Panaud O."/>
            <person name="Kellogg E.A."/>
            <person name="Brutnell T.P."/>
            <person name="Doust A.N."/>
            <person name="Tuskan G.A."/>
            <person name="Rokhsar D."/>
            <person name="Devos K.M."/>
        </authorList>
    </citation>
    <scope>NUCLEOTIDE SEQUENCE [LARGE SCALE GENOMIC DNA]</scope>
    <source>
        <strain evidence="14">cv. Yugu1</strain>
    </source>
</reference>
<keyword evidence="10 11" id="KW-0539">Nucleus</keyword>
<evidence type="ECO:0000313" key="13">
    <source>
        <dbReference type="EnsemblPlants" id="KQL09591"/>
    </source>
</evidence>
<dbReference type="EMBL" id="AGNK02002235">
    <property type="status" value="NOT_ANNOTATED_CDS"/>
    <property type="molecule type" value="Genomic_DNA"/>
</dbReference>
<dbReference type="GO" id="GO:0006368">
    <property type="term" value="P:transcription elongation by RNA polymerase II"/>
    <property type="evidence" value="ECO:0000318"/>
    <property type="project" value="GO_Central"/>
</dbReference>
<evidence type="ECO:0000256" key="3">
    <source>
        <dbReference type="ARBA" id="ARBA00009730"/>
    </source>
</evidence>
<keyword evidence="8 11" id="KW-0805">Transcription regulation</keyword>
<evidence type="ECO:0000256" key="11">
    <source>
        <dbReference type="RuleBase" id="RU364033"/>
    </source>
</evidence>
<name>K3Y1R0_SETIT</name>
<organism evidence="13 14">
    <name type="scientific">Setaria italica</name>
    <name type="common">Foxtail millet</name>
    <name type="synonym">Panicum italicum</name>
    <dbReference type="NCBI Taxonomy" id="4555"/>
    <lineage>
        <taxon>Eukaryota</taxon>
        <taxon>Viridiplantae</taxon>
        <taxon>Streptophyta</taxon>
        <taxon>Embryophyta</taxon>
        <taxon>Tracheophyta</taxon>
        <taxon>Spermatophyta</taxon>
        <taxon>Magnoliopsida</taxon>
        <taxon>Liliopsida</taxon>
        <taxon>Poales</taxon>
        <taxon>Poaceae</taxon>
        <taxon>PACMAD clade</taxon>
        <taxon>Panicoideae</taxon>
        <taxon>Panicodae</taxon>
        <taxon>Paniceae</taxon>
        <taxon>Cenchrinae</taxon>
        <taxon>Setaria</taxon>
    </lineage>
</organism>
<proteinExistence type="inferred from homology"/>
<dbReference type="InterPro" id="IPR038567">
    <property type="entry name" value="T_Elf1_sf"/>
</dbReference>
<accession>K3Y1R0</accession>
<reference evidence="13" key="2">
    <citation type="submission" date="2018-08" db="UniProtKB">
        <authorList>
            <consortium name="EnsemblPlants"/>
        </authorList>
    </citation>
    <scope>IDENTIFICATION</scope>
    <source>
        <strain evidence="13">Yugu1</strain>
    </source>
</reference>
<dbReference type="GO" id="GO:0008270">
    <property type="term" value="F:zinc ion binding"/>
    <property type="evidence" value="ECO:0007669"/>
    <property type="project" value="UniProtKB-KW"/>
</dbReference>
<evidence type="ECO:0000313" key="14">
    <source>
        <dbReference type="Proteomes" id="UP000004995"/>
    </source>
</evidence>
<evidence type="ECO:0000256" key="10">
    <source>
        <dbReference type="ARBA" id="ARBA00023242"/>
    </source>
</evidence>
<dbReference type="OMA" id="ICGESYF"/>
<keyword evidence="9 11" id="KW-0804">Transcription</keyword>
<evidence type="ECO:0000256" key="1">
    <source>
        <dbReference type="ARBA" id="ARBA00003357"/>
    </source>
</evidence>
<dbReference type="GO" id="GO:0000993">
    <property type="term" value="F:RNA polymerase II complex binding"/>
    <property type="evidence" value="ECO:0000318"/>
    <property type="project" value="GO_Central"/>
</dbReference>
<evidence type="ECO:0000256" key="2">
    <source>
        <dbReference type="ARBA" id="ARBA00004123"/>
    </source>
</evidence>
<dbReference type="SUPFAM" id="SSF57783">
    <property type="entry name" value="Zinc beta-ribbon"/>
    <property type="match status" value="1"/>
</dbReference>
<dbReference type="Pfam" id="PF05129">
    <property type="entry name" value="Zn_ribbon_Elf1"/>
    <property type="match status" value="1"/>
</dbReference>